<dbReference type="InterPro" id="IPR036457">
    <property type="entry name" value="PPM-type-like_dom_sf"/>
</dbReference>
<evidence type="ECO:0000259" key="1">
    <source>
        <dbReference type="SMART" id="SM00331"/>
    </source>
</evidence>
<reference evidence="2" key="1">
    <citation type="submission" date="2020-07" db="EMBL/GenBank/DDBJ databases">
        <title>Koleobacter methoxysyntrophicus gen. nov., sp. nov., a novel anaerobic bacterium isolated from deep subsurface oil field and proposal of Koleobacterales ord. nov. in the phylum Firmicutes.</title>
        <authorList>
            <person name="Sakamoto S."/>
            <person name="Tamaki H."/>
        </authorList>
    </citation>
    <scope>NUCLEOTIDE SEQUENCE</scope>
    <source>
        <strain evidence="2">NRmbB1</strain>
    </source>
</reference>
<name>A0A8A0RJV5_9FIRM</name>
<sequence>MKVFVESAYQNLKKAGEELCGDNVEIIKTPDSTIIVLADGLGSGVKANILSTMTVKIASTMMKNNMNVEEVVKTMIQTLPVCRIRRLAYSTFTILKVSHKGNAHLIEFDNPQTFYLKKGKLEKLDVYFRDIEGRRIRESRFLITEGAQLYIVSDGVVHAGVGGILNLGWKWENVGHYLERLSKKPRSIYEKIRLLITACAHLYAQKPGDDATVVGVEIKSPCIISLFTGPPRDRSMDARVVTS</sequence>
<dbReference type="Proteomes" id="UP000662904">
    <property type="component" value="Chromosome"/>
</dbReference>
<accession>A0A8A0RJV5</accession>
<feature type="domain" description="PPM-type phosphatase" evidence="1">
    <location>
        <begin position="3"/>
        <end position="218"/>
    </location>
</feature>
<dbReference type="SUPFAM" id="SSF81606">
    <property type="entry name" value="PP2C-like"/>
    <property type="match status" value="1"/>
</dbReference>
<dbReference type="SMART" id="SM00331">
    <property type="entry name" value="PP2C_SIG"/>
    <property type="match status" value="1"/>
</dbReference>
<proteinExistence type="predicted"/>
<evidence type="ECO:0000313" key="3">
    <source>
        <dbReference type="Proteomes" id="UP000662904"/>
    </source>
</evidence>
<dbReference type="KEGG" id="kme:H0A61_00136"/>
<dbReference type="AlphaFoldDB" id="A0A8A0RJV5"/>
<dbReference type="EMBL" id="CP059066">
    <property type="protein sequence ID" value="QSQ07819.1"/>
    <property type="molecule type" value="Genomic_DNA"/>
</dbReference>
<dbReference type="Pfam" id="PF07228">
    <property type="entry name" value="SpoIIE"/>
    <property type="match status" value="1"/>
</dbReference>
<protein>
    <recommendedName>
        <fullName evidence="1">PPM-type phosphatase domain-containing protein</fullName>
    </recommendedName>
</protein>
<gene>
    <name evidence="2" type="ORF">H0A61_00136</name>
</gene>
<dbReference type="InterPro" id="IPR001932">
    <property type="entry name" value="PPM-type_phosphatase-like_dom"/>
</dbReference>
<dbReference type="Gene3D" id="3.60.40.10">
    <property type="entry name" value="PPM-type phosphatase domain"/>
    <property type="match status" value="1"/>
</dbReference>
<organism evidence="2 3">
    <name type="scientific">Koleobacter methoxysyntrophicus</name>
    <dbReference type="NCBI Taxonomy" id="2751313"/>
    <lineage>
        <taxon>Bacteria</taxon>
        <taxon>Bacillati</taxon>
        <taxon>Bacillota</taxon>
        <taxon>Clostridia</taxon>
        <taxon>Koleobacterales</taxon>
        <taxon>Koleobacteraceae</taxon>
        <taxon>Koleobacter</taxon>
    </lineage>
</organism>
<evidence type="ECO:0000313" key="2">
    <source>
        <dbReference type="EMBL" id="QSQ07819.1"/>
    </source>
</evidence>
<keyword evidence="3" id="KW-1185">Reference proteome</keyword>